<dbReference type="AlphaFoldDB" id="A0A949TKT8"/>
<keyword evidence="2" id="KW-1185">Reference proteome</keyword>
<dbReference type="Proteomes" id="UP000694308">
    <property type="component" value="Unassembled WGS sequence"/>
</dbReference>
<dbReference type="RefSeq" id="WP_218319363.1">
    <property type="nucleotide sequence ID" value="NZ_JAEEGC010000022.1"/>
</dbReference>
<organism evidence="1 2">
    <name type="scientific">Clostridium thailandense</name>
    <dbReference type="NCBI Taxonomy" id="2794346"/>
    <lineage>
        <taxon>Bacteria</taxon>
        <taxon>Bacillati</taxon>
        <taxon>Bacillota</taxon>
        <taxon>Clostridia</taxon>
        <taxon>Eubacteriales</taxon>
        <taxon>Clostridiaceae</taxon>
        <taxon>Clostridium</taxon>
    </lineage>
</organism>
<name>A0A949TKT8_9CLOT</name>
<proteinExistence type="predicted"/>
<reference evidence="1" key="1">
    <citation type="submission" date="2020-12" db="EMBL/GenBank/DDBJ databases">
        <title>Clostridium thailandense sp. nov., a novel acetogenic bacterium isolated from peat land soil in Thailand.</title>
        <authorList>
            <person name="Chaikitkaew S."/>
            <person name="Birkeland N.K."/>
        </authorList>
    </citation>
    <scope>NUCLEOTIDE SEQUENCE</scope>
    <source>
        <strain evidence="1">PL3</strain>
    </source>
</reference>
<gene>
    <name evidence="1" type="ORF">I6U48_05285</name>
</gene>
<evidence type="ECO:0000313" key="1">
    <source>
        <dbReference type="EMBL" id="MBV7272327.1"/>
    </source>
</evidence>
<sequence>MSKFLAPIHTWLFNKIKLYENLEANLVKAYQDKYGDEVTNLYNSIAEKYGYPLPNKPLEELIDVSNIHGWLQNKISIAETRHAAFITEISNKYNSDDVLDIALTSYSEQGAECGEFEKENSSFSSAEEFYNTINNYIMEGMPCDRVNSITLSTENKVQWETERCLHKSHWEEVGGNINIFYKLREVWIRSFIESINSNFTYNVTYNNETTPILIHEITKK</sequence>
<dbReference type="EMBL" id="JAEEGC010000022">
    <property type="protein sequence ID" value="MBV7272327.1"/>
    <property type="molecule type" value="Genomic_DNA"/>
</dbReference>
<evidence type="ECO:0000313" key="2">
    <source>
        <dbReference type="Proteomes" id="UP000694308"/>
    </source>
</evidence>
<comment type="caution">
    <text evidence="1">The sequence shown here is derived from an EMBL/GenBank/DDBJ whole genome shotgun (WGS) entry which is preliminary data.</text>
</comment>
<accession>A0A949TKT8</accession>
<protein>
    <submittedName>
        <fullName evidence="1">Uncharacterized protein</fullName>
    </submittedName>
</protein>